<evidence type="ECO:0000313" key="3">
    <source>
        <dbReference type="Proteomes" id="UP001147148"/>
    </source>
</evidence>
<evidence type="ECO:0000313" key="2">
    <source>
        <dbReference type="EMBL" id="MDF0479637.1"/>
    </source>
</evidence>
<keyword evidence="1" id="KW-0472">Membrane</keyword>
<accession>A0ABT5X141</accession>
<organism evidence="2 3">
    <name type="scientific">Vagococcus proximus</name>
    <dbReference type="NCBI Taxonomy" id="2991417"/>
    <lineage>
        <taxon>Bacteria</taxon>
        <taxon>Bacillati</taxon>
        <taxon>Bacillota</taxon>
        <taxon>Bacilli</taxon>
        <taxon>Lactobacillales</taxon>
        <taxon>Enterococcaceae</taxon>
        <taxon>Vagococcus</taxon>
    </lineage>
</organism>
<sequence length="112" mass="12935">MLKKKIKTKQFGGYILLESSVALGLITFIIVTIVPLFVFINHQRELDSSKMEMARYLYEETELIRRSKPVIGEKKSGRFIMSMDYRKDEKGIMTLTVKGKDKQMVVISEGKN</sequence>
<reference evidence="2" key="1">
    <citation type="submission" date="2022-10" db="EMBL/GenBank/DDBJ databases">
        <title>Vagococcus sp. isolated from poultry meat.</title>
        <authorList>
            <person name="Johansson P."/>
            <person name="Bjorkroth J."/>
        </authorList>
    </citation>
    <scope>NUCLEOTIDE SEQUENCE</scope>
    <source>
        <strain evidence="2">PNs007</strain>
    </source>
</reference>
<name>A0ABT5X141_9ENTE</name>
<evidence type="ECO:0008006" key="4">
    <source>
        <dbReference type="Google" id="ProtNLM"/>
    </source>
</evidence>
<dbReference type="Proteomes" id="UP001147148">
    <property type="component" value="Unassembled WGS sequence"/>
</dbReference>
<keyword evidence="3" id="KW-1185">Reference proteome</keyword>
<feature type="transmembrane region" description="Helical" evidence="1">
    <location>
        <begin position="21"/>
        <end position="40"/>
    </location>
</feature>
<comment type="caution">
    <text evidence="2">The sequence shown here is derived from an EMBL/GenBank/DDBJ whole genome shotgun (WGS) entry which is preliminary data.</text>
</comment>
<evidence type="ECO:0000256" key="1">
    <source>
        <dbReference type="SAM" id="Phobius"/>
    </source>
</evidence>
<gene>
    <name evidence="2" type="ORF">OL233_04975</name>
</gene>
<dbReference type="EMBL" id="JAPDSH010000003">
    <property type="protein sequence ID" value="MDF0479637.1"/>
    <property type="molecule type" value="Genomic_DNA"/>
</dbReference>
<protein>
    <recommendedName>
        <fullName evidence="4">Competence protein ComGE</fullName>
    </recommendedName>
</protein>
<dbReference type="RefSeq" id="WP_275471270.1">
    <property type="nucleotide sequence ID" value="NZ_JAPDSH010000003.1"/>
</dbReference>
<keyword evidence="1" id="KW-0812">Transmembrane</keyword>
<keyword evidence="1" id="KW-1133">Transmembrane helix</keyword>
<proteinExistence type="predicted"/>